<dbReference type="InterPro" id="IPR017896">
    <property type="entry name" value="4Fe4S_Fe-S-bd"/>
</dbReference>
<keyword evidence="8" id="KW-1185">Reference proteome</keyword>
<feature type="domain" description="4Fe-4S ferredoxin-type" evidence="6">
    <location>
        <begin position="39"/>
        <end position="68"/>
    </location>
</feature>
<evidence type="ECO:0000313" key="8">
    <source>
        <dbReference type="Proteomes" id="UP000198635"/>
    </source>
</evidence>
<dbReference type="Gene3D" id="3.30.70.20">
    <property type="match status" value="1"/>
</dbReference>
<evidence type="ECO:0000256" key="1">
    <source>
        <dbReference type="ARBA" id="ARBA00022485"/>
    </source>
</evidence>
<feature type="compositionally biased region" description="Basic and acidic residues" evidence="5">
    <location>
        <begin position="104"/>
        <end position="114"/>
    </location>
</feature>
<dbReference type="InterPro" id="IPR017900">
    <property type="entry name" value="4Fe4S_Fe_S_CS"/>
</dbReference>
<sequence length="114" mass="12350">MSKKKGQAKVTIYPDWCKGCGICAAFCPSKVLELWPDGKAHVVREEDCVNCGFCELHCPDFAISVTPREISRRKTDAFDASKGGPLDPSAGTDPGPEENVGTPNREDEHGDKKA</sequence>
<evidence type="ECO:0000256" key="3">
    <source>
        <dbReference type="ARBA" id="ARBA00023004"/>
    </source>
</evidence>
<dbReference type="EMBL" id="FORX01000007">
    <property type="protein sequence ID" value="SFJ80353.1"/>
    <property type="molecule type" value="Genomic_DNA"/>
</dbReference>
<feature type="domain" description="4Fe-4S ferredoxin-type" evidence="6">
    <location>
        <begin position="8"/>
        <end position="37"/>
    </location>
</feature>
<keyword evidence="4" id="KW-0411">Iron-sulfur</keyword>
<evidence type="ECO:0000256" key="4">
    <source>
        <dbReference type="ARBA" id="ARBA00023014"/>
    </source>
</evidence>
<dbReference type="Pfam" id="PF12838">
    <property type="entry name" value="Fer4_7"/>
    <property type="match status" value="1"/>
</dbReference>
<accession>A0A1I3UCA7</accession>
<dbReference type="STRING" id="52560.SAMN04488082_107101"/>
<dbReference type="PANTHER" id="PTHR43687:SF4">
    <property type="entry name" value="BLR5484 PROTEIN"/>
    <property type="match status" value="1"/>
</dbReference>
<evidence type="ECO:0000256" key="2">
    <source>
        <dbReference type="ARBA" id="ARBA00022723"/>
    </source>
</evidence>
<dbReference type="Proteomes" id="UP000198635">
    <property type="component" value="Unassembled WGS sequence"/>
</dbReference>
<proteinExistence type="predicted"/>
<gene>
    <name evidence="7" type="ORF">SAMN04488082_107101</name>
</gene>
<dbReference type="PANTHER" id="PTHR43687">
    <property type="entry name" value="ADENYLYLSULFATE REDUCTASE, BETA SUBUNIT"/>
    <property type="match status" value="1"/>
</dbReference>
<name>A0A1I3UCA7_9BACT</name>
<dbReference type="InterPro" id="IPR050572">
    <property type="entry name" value="Fe-S_Ferredoxin"/>
</dbReference>
<reference evidence="8" key="1">
    <citation type="submission" date="2016-10" db="EMBL/GenBank/DDBJ databases">
        <authorList>
            <person name="Varghese N."/>
            <person name="Submissions S."/>
        </authorList>
    </citation>
    <scope>NUCLEOTIDE SEQUENCE [LARGE SCALE GENOMIC DNA]</scope>
    <source>
        <strain evidence="8">DSM 5918</strain>
    </source>
</reference>
<evidence type="ECO:0000313" key="7">
    <source>
        <dbReference type="EMBL" id="SFJ80353.1"/>
    </source>
</evidence>
<dbReference type="SUPFAM" id="SSF54862">
    <property type="entry name" value="4Fe-4S ferredoxins"/>
    <property type="match status" value="1"/>
</dbReference>
<dbReference type="GO" id="GO:0051539">
    <property type="term" value="F:4 iron, 4 sulfur cluster binding"/>
    <property type="evidence" value="ECO:0007669"/>
    <property type="project" value="UniProtKB-KW"/>
</dbReference>
<evidence type="ECO:0000259" key="6">
    <source>
        <dbReference type="PROSITE" id="PS51379"/>
    </source>
</evidence>
<protein>
    <submittedName>
        <fullName evidence="7">2-oxoglutarate ferredoxin oxidoreductase subunit delta</fullName>
    </submittedName>
</protein>
<dbReference type="AlphaFoldDB" id="A0A1I3UCA7"/>
<feature type="region of interest" description="Disordered" evidence="5">
    <location>
        <begin position="73"/>
        <end position="114"/>
    </location>
</feature>
<evidence type="ECO:0000256" key="5">
    <source>
        <dbReference type="SAM" id="MobiDB-lite"/>
    </source>
</evidence>
<keyword evidence="2" id="KW-0479">Metal-binding</keyword>
<keyword evidence="3" id="KW-0408">Iron</keyword>
<keyword evidence="1" id="KW-0004">4Fe-4S</keyword>
<dbReference type="PROSITE" id="PS51379">
    <property type="entry name" value="4FE4S_FER_2"/>
    <property type="match status" value="2"/>
</dbReference>
<dbReference type="OrthoDB" id="9803397at2"/>
<dbReference type="GO" id="GO:0046872">
    <property type="term" value="F:metal ion binding"/>
    <property type="evidence" value="ECO:0007669"/>
    <property type="project" value="UniProtKB-KW"/>
</dbReference>
<dbReference type="RefSeq" id="WP_092189254.1">
    <property type="nucleotide sequence ID" value="NZ_FORX01000007.1"/>
</dbReference>
<dbReference type="PROSITE" id="PS00198">
    <property type="entry name" value="4FE4S_FER_1"/>
    <property type="match status" value="1"/>
</dbReference>
<organism evidence="7 8">
    <name type="scientific">Desulfomicrobium apsheronum</name>
    <dbReference type="NCBI Taxonomy" id="52560"/>
    <lineage>
        <taxon>Bacteria</taxon>
        <taxon>Pseudomonadati</taxon>
        <taxon>Thermodesulfobacteriota</taxon>
        <taxon>Desulfovibrionia</taxon>
        <taxon>Desulfovibrionales</taxon>
        <taxon>Desulfomicrobiaceae</taxon>
        <taxon>Desulfomicrobium</taxon>
    </lineage>
</organism>